<dbReference type="SMART" id="SM00346">
    <property type="entry name" value="HTH_ICLR"/>
    <property type="match status" value="1"/>
</dbReference>
<dbReference type="SUPFAM" id="SSF46785">
    <property type="entry name" value="Winged helix' DNA-binding domain"/>
    <property type="match status" value="1"/>
</dbReference>
<reference evidence="6 7" key="1">
    <citation type="submission" date="2016-10" db="EMBL/GenBank/DDBJ databases">
        <authorList>
            <person name="de Groot N.N."/>
        </authorList>
    </citation>
    <scope>NUCLEOTIDE SEQUENCE [LARGE SCALE GENOMIC DNA]</scope>
    <source>
        <strain evidence="6 7">DSM 10495</strain>
    </source>
</reference>
<keyword evidence="2 6" id="KW-0238">DNA-binding</keyword>
<dbReference type="Gene3D" id="1.10.10.10">
    <property type="entry name" value="Winged helix-like DNA-binding domain superfamily/Winged helix DNA-binding domain"/>
    <property type="match status" value="1"/>
</dbReference>
<feature type="domain" description="HTH iclR-type" evidence="4">
    <location>
        <begin position="9"/>
        <end position="70"/>
    </location>
</feature>
<organism evidence="6 7">
    <name type="scientific">Arthrobacter woluwensis</name>
    <dbReference type="NCBI Taxonomy" id="156980"/>
    <lineage>
        <taxon>Bacteria</taxon>
        <taxon>Bacillati</taxon>
        <taxon>Actinomycetota</taxon>
        <taxon>Actinomycetes</taxon>
        <taxon>Micrococcales</taxon>
        <taxon>Micrococcaceae</taxon>
        <taxon>Arthrobacter</taxon>
    </lineage>
</organism>
<dbReference type="EMBL" id="FNSN01000003">
    <property type="protein sequence ID" value="SEB82484.1"/>
    <property type="molecule type" value="Genomic_DNA"/>
</dbReference>
<dbReference type="STRING" id="156980.SAMN04489745_1350"/>
<sequence>MSDTSTPGSQTLSRGIRLLEIIAASDRPPTIAELAGALEVHRSVAYRLLLTLESHGLAFRDASGRVALGAGLAALAAGVSRDLQQAALPELNAVANELGMTCLLAVQLDHEEAVTLISASPRQTVAVVSYRPGHRHPITRGGPGKAILLSLPAEAWPDDVDEQLRAEIDLSRRRGYALSHDEVVPSLWSVAVPLTLPGQPPASIAVIHVSLPHEEESIAERLKAAGERISRAYGA</sequence>
<evidence type="ECO:0000256" key="3">
    <source>
        <dbReference type="ARBA" id="ARBA00023163"/>
    </source>
</evidence>
<dbReference type="InterPro" id="IPR036388">
    <property type="entry name" value="WH-like_DNA-bd_sf"/>
</dbReference>
<dbReference type="SUPFAM" id="SSF55781">
    <property type="entry name" value="GAF domain-like"/>
    <property type="match status" value="1"/>
</dbReference>
<gene>
    <name evidence="6" type="ORF">SAMN04489745_1350</name>
</gene>
<evidence type="ECO:0000259" key="5">
    <source>
        <dbReference type="PROSITE" id="PS51078"/>
    </source>
</evidence>
<keyword evidence="7" id="KW-1185">Reference proteome</keyword>
<evidence type="ECO:0000256" key="2">
    <source>
        <dbReference type="ARBA" id="ARBA00023125"/>
    </source>
</evidence>
<evidence type="ECO:0000313" key="6">
    <source>
        <dbReference type="EMBL" id="SEB82484.1"/>
    </source>
</evidence>
<proteinExistence type="predicted"/>
<dbReference type="InterPro" id="IPR005471">
    <property type="entry name" value="Tscrpt_reg_IclR_N"/>
</dbReference>
<evidence type="ECO:0000256" key="1">
    <source>
        <dbReference type="ARBA" id="ARBA00023015"/>
    </source>
</evidence>
<dbReference type="GO" id="GO:0045892">
    <property type="term" value="P:negative regulation of DNA-templated transcription"/>
    <property type="evidence" value="ECO:0007669"/>
    <property type="project" value="TreeGrafter"/>
</dbReference>
<dbReference type="PROSITE" id="PS51078">
    <property type="entry name" value="ICLR_ED"/>
    <property type="match status" value="1"/>
</dbReference>
<dbReference type="PANTHER" id="PTHR30136:SF24">
    <property type="entry name" value="HTH-TYPE TRANSCRIPTIONAL REPRESSOR ALLR"/>
    <property type="match status" value="1"/>
</dbReference>
<feature type="domain" description="IclR-ED" evidence="5">
    <location>
        <begin position="64"/>
        <end position="235"/>
    </location>
</feature>
<name>A0A1H4MIA4_9MICC</name>
<dbReference type="InterPro" id="IPR014757">
    <property type="entry name" value="Tscrpt_reg_IclR_C"/>
</dbReference>
<dbReference type="AlphaFoldDB" id="A0A1H4MIA4"/>
<dbReference type="RefSeq" id="WP_066211278.1">
    <property type="nucleotide sequence ID" value="NZ_FNSN01000003.1"/>
</dbReference>
<accession>A0A1H4MIA4</accession>
<protein>
    <submittedName>
        <fullName evidence="6">DNA-binding transcriptional regulator, IclR family</fullName>
    </submittedName>
</protein>
<keyword evidence="1" id="KW-0805">Transcription regulation</keyword>
<dbReference type="Pfam" id="PF09339">
    <property type="entry name" value="HTH_IclR"/>
    <property type="match status" value="1"/>
</dbReference>
<dbReference type="Gene3D" id="3.30.450.40">
    <property type="match status" value="1"/>
</dbReference>
<evidence type="ECO:0000313" key="7">
    <source>
        <dbReference type="Proteomes" id="UP000182652"/>
    </source>
</evidence>
<dbReference type="GO" id="GO:0003700">
    <property type="term" value="F:DNA-binding transcription factor activity"/>
    <property type="evidence" value="ECO:0007669"/>
    <property type="project" value="TreeGrafter"/>
</dbReference>
<dbReference type="InterPro" id="IPR036390">
    <property type="entry name" value="WH_DNA-bd_sf"/>
</dbReference>
<dbReference type="GO" id="GO:0003677">
    <property type="term" value="F:DNA binding"/>
    <property type="evidence" value="ECO:0007669"/>
    <property type="project" value="UniProtKB-KW"/>
</dbReference>
<dbReference type="PROSITE" id="PS51077">
    <property type="entry name" value="HTH_ICLR"/>
    <property type="match status" value="1"/>
</dbReference>
<dbReference type="Proteomes" id="UP000182652">
    <property type="component" value="Unassembled WGS sequence"/>
</dbReference>
<evidence type="ECO:0000259" key="4">
    <source>
        <dbReference type="PROSITE" id="PS51077"/>
    </source>
</evidence>
<keyword evidence="3" id="KW-0804">Transcription</keyword>
<dbReference type="InterPro" id="IPR029016">
    <property type="entry name" value="GAF-like_dom_sf"/>
</dbReference>
<dbReference type="InterPro" id="IPR050707">
    <property type="entry name" value="HTH_MetabolicPath_Reg"/>
</dbReference>
<dbReference type="PANTHER" id="PTHR30136">
    <property type="entry name" value="HELIX-TURN-HELIX TRANSCRIPTIONAL REGULATOR, ICLR FAMILY"/>
    <property type="match status" value="1"/>
</dbReference>